<comment type="caution">
    <text evidence="3">The sequence shown here is derived from an EMBL/GenBank/DDBJ whole genome shotgun (WGS) entry which is preliminary data.</text>
</comment>
<dbReference type="Gene3D" id="1.20.1280.50">
    <property type="match status" value="1"/>
</dbReference>
<dbReference type="InterPro" id="IPR005174">
    <property type="entry name" value="KIB1-4_b-propeller"/>
</dbReference>
<evidence type="ECO:0000313" key="4">
    <source>
        <dbReference type="Proteomes" id="UP001412067"/>
    </source>
</evidence>
<name>A0ABR2M8M6_9ASPA</name>
<keyword evidence="4" id="KW-1185">Reference proteome</keyword>
<dbReference type="SMART" id="SM00256">
    <property type="entry name" value="FBOX"/>
    <property type="match status" value="1"/>
</dbReference>
<dbReference type="SUPFAM" id="SSF81383">
    <property type="entry name" value="F-box domain"/>
    <property type="match status" value="1"/>
</dbReference>
<dbReference type="InterPro" id="IPR050942">
    <property type="entry name" value="F-box_BR-signaling"/>
</dbReference>
<reference evidence="3 4" key="1">
    <citation type="journal article" date="2022" name="Nat. Plants">
        <title>Genomes of leafy and leafless Platanthera orchids illuminate the evolution of mycoheterotrophy.</title>
        <authorList>
            <person name="Li M.H."/>
            <person name="Liu K.W."/>
            <person name="Li Z."/>
            <person name="Lu H.C."/>
            <person name="Ye Q.L."/>
            <person name="Zhang D."/>
            <person name="Wang J.Y."/>
            <person name="Li Y.F."/>
            <person name="Zhong Z.M."/>
            <person name="Liu X."/>
            <person name="Yu X."/>
            <person name="Liu D.K."/>
            <person name="Tu X.D."/>
            <person name="Liu B."/>
            <person name="Hao Y."/>
            <person name="Liao X.Y."/>
            <person name="Jiang Y.T."/>
            <person name="Sun W.H."/>
            <person name="Chen J."/>
            <person name="Chen Y.Q."/>
            <person name="Ai Y."/>
            <person name="Zhai J.W."/>
            <person name="Wu S.S."/>
            <person name="Zhou Z."/>
            <person name="Hsiao Y.Y."/>
            <person name="Wu W.L."/>
            <person name="Chen Y.Y."/>
            <person name="Lin Y.F."/>
            <person name="Hsu J.L."/>
            <person name="Li C.Y."/>
            <person name="Wang Z.W."/>
            <person name="Zhao X."/>
            <person name="Zhong W.Y."/>
            <person name="Ma X.K."/>
            <person name="Ma L."/>
            <person name="Huang J."/>
            <person name="Chen G.Z."/>
            <person name="Huang M.Z."/>
            <person name="Huang L."/>
            <person name="Peng D.H."/>
            <person name="Luo Y.B."/>
            <person name="Zou S.Q."/>
            <person name="Chen S.P."/>
            <person name="Lan S."/>
            <person name="Tsai W.C."/>
            <person name="Van de Peer Y."/>
            <person name="Liu Z.J."/>
        </authorList>
    </citation>
    <scope>NUCLEOTIDE SEQUENCE [LARGE SCALE GENOMIC DNA]</scope>
    <source>
        <strain evidence="3">Lor288</strain>
    </source>
</reference>
<dbReference type="EMBL" id="JBBWWR010000010">
    <property type="protein sequence ID" value="KAK8960524.1"/>
    <property type="molecule type" value="Genomic_DNA"/>
</dbReference>
<dbReference type="InterPro" id="IPR036047">
    <property type="entry name" value="F-box-like_dom_sf"/>
</dbReference>
<dbReference type="CDD" id="cd09917">
    <property type="entry name" value="F-box_SF"/>
    <property type="match status" value="1"/>
</dbReference>
<accession>A0ABR2M8M6</accession>
<feature type="region of interest" description="Disordered" evidence="1">
    <location>
        <begin position="85"/>
        <end position="115"/>
    </location>
</feature>
<organism evidence="3 4">
    <name type="scientific">Platanthera guangdongensis</name>
    <dbReference type="NCBI Taxonomy" id="2320717"/>
    <lineage>
        <taxon>Eukaryota</taxon>
        <taxon>Viridiplantae</taxon>
        <taxon>Streptophyta</taxon>
        <taxon>Embryophyta</taxon>
        <taxon>Tracheophyta</taxon>
        <taxon>Spermatophyta</taxon>
        <taxon>Magnoliopsida</taxon>
        <taxon>Liliopsida</taxon>
        <taxon>Asparagales</taxon>
        <taxon>Orchidaceae</taxon>
        <taxon>Orchidoideae</taxon>
        <taxon>Orchideae</taxon>
        <taxon>Orchidinae</taxon>
        <taxon>Platanthera</taxon>
    </lineage>
</organism>
<sequence length="446" mass="50392">MKLGAGAAQSNPNSGDSPRLLRSSDIPNIPGNVIGENREPDCEEIKPQLPRRSPRLSARSGILKCNEASLGGAGRNCREKNVVGETGSENRFGKRGFKRARKSPPPAGVSKRAGRPRVQPCPVVFSVAEKQVMDGNRWQHFLPVDILISISDLLSLPDLIRFRSVCRSWRSAPSSRSSITEFFKGQPWLILHGFEKNRSSEYILLQLSSKLQCILKLPALNGAVILVSKSGWLLCHRRNHYFFFNPFTLEKIDLPDHPHPSRPSTIQVATFTAPPTFEGCVTFVIQSHKSSELEFSWWRPTDKKWTFDSIKIGANLPSLTERWAFAACCSCREDGSCKCKHRHMVVILQLKTWMTYNFVKKEFWSGRGLHSYKRCWWSDLVDRRLNNLLSNFVENDAVVSFSSFNSARRGGLNLTPFDYRVENGGIFSGKAASVKAVWIEPTFPWH</sequence>
<dbReference type="Pfam" id="PF03478">
    <property type="entry name" value="Beta-prop_KIB1-4"/>
    <property type="match status" value="1"/>
</dbReference>
<feature type="region of interest" description="Disordered" evidence="1">
    <location>
        <begin position="1"/>
        <end position="57"/>
    </location>
</feature>
<gene>
    <name evidence="3" type="ORF">KSP40_PGU018382</name>
</gene>
<dbReference type="Pfam" id="PF00646">
    <property type="entry name" value="F-box"/>
    <property type="match status" value="1"/>
</dbReference>
<dbReference type="InterPro" id="IPR001810">
    <property type="entry name" value="F-box_dom"/>
</dbReference>
<evidence type="ECO:0000256" key="1">
    <source>
        <dbReference type="SAM" id="MobiDB-lite"/>
    </source>
</evidence>
<dbReference type="Proteomes" id="UP001412067">
    <property type="component" value="Unassembled WGS sequence"/>
</dbReference>
<dbReference type="PANTHER" id="PTHR44259">
    <property type="entry name" value="OS07G0183000 PROTEIN-RELATED"/>
    <property type="match status" value="1"/>
</dbReference>
<dbReference type="PANTHER" id="PTHR44259:SF113">
    <property type="entry name" value="OS06G0659700 PROTEIN"/>
    <property type="match status" value="1"/>
</dbReference>
<feature type="compositionally biased region" description="Basic and acidic residues" evidence="1">
    <location>
        <begin position="36"/>
        <end position="46"/>
    </location>
</feature>
<protein>
    <submittedName>
        <fullName evidence="3">F-box/kelch-repeat protein</fullName>
    </submittedName>
</protein>
<evidence type="ECO:0000259" key="2">
    <source>
        <dbReference type="SMART" id="SM00256"/>
    </source>
</evidence>
<proteinExistence type="predicted"/>
<evidence type="ECO:0000313" key="3">
    <source>
        <dbReference type="EMBL" id="KAK8960524.1"/>
    </source>
</evidence>
<feature type="domain" description="F-box" evidence="2">
    <location>
        <begin position="142"/>
        <end position="182"/>
    </location>
</feature>
<feature type="compositionally biased region" description="Basic residues" evidence="1">
    <location>
        <begin position="93"/>
        <end position="102"/>
    </location>
</feature>